<protein>
    <submittedName>
        <fullName evidence="3">DUF4148 domain-containing protein</fullName>
    </submittedName>
</protein>
<feature type="region of interest" description="Disordered" evidence="1">
    <location>
        <begin position="1"/>
        <end position="21"/>
    </location>
</feature>
<evidence type="ECO:0000313" key="3">
    <source>
        <dbReference type="EMBL" id="RVT51682.1"/>
    </source>
</evidence>
<accession>A0A437JWD2</accession>
<keyword evidence="4" id="KW-1185">Reference proteome</keyword>
<organism evidence="3 4">
    <name type="scientific">Rubrivivax albus</name>
    <dbReference type="NCBI Taxonomy" id="2499835"/>
    <lineage>
        <taxon>Bacteria</taxon>
        <taxon>Pseudomonadati</taxon>
        <taxon>Pseudomonadota</taxon>
        <taxon>Betaproteobacteria</taxon>
        <taxon>Burkholderiales</taxon>
        <taxon>Sphaerotilaceae</taxon>
        <taxon>Rubrivivax</taxon>
    </lineage>
</organism>
<evidence type="ECO:0000256" key="1">
    <source>
        <dbReference type="SAM" id="MobiDB-lite"/>
    </source>
</evidence>
<dbReference type="EMBL" id="SACT01000003">
    <property type="protein sequence ID" value="RVT51682.1"/>
    <property type="molecule type" value="Genomic_DNA"/>
</dbReference>
<feature type="signal peptide" evidence="2">
    <location>
        <begin position="1"/>
        <end position="46"/>
    </location>
</feature>
<dbReference type="AlphaFoldDB" id="A0A437JWD2"/>
<feature type="chain" id="PRO_5019582135" evidence="2">
    <location>
        <begin position="47"/>
        <end position="146"/>
    </location>
</feature>
<reference evidence="3 4" key="1">
    <citation type="submission" date="2019-01" db="EMBL/GenBank/DDBJ databases">
        <authorList>
            <person name="Chen W.-M."/>
        </authorList>
    </citation>
    <scope>NUCLEOTIDE SEQUENCE [LARGE SCALE GENOMIC DNA]</scope>
    <source>
        <strain evidence="3 4">ICH-3</strain>
    </source>
</reference>
<dbReference type="Proteomes" id="UP000288178">
    <property type="component" value="Unassembled WGS sequence"/>
</dbReference>
<gene>
    <name evidence="3" type="ORF">ENE75_12785</name>
</gene>
<proteinExistence type="predicted"/>
<comment type="caution">
    <text evidence="3">The sequence shown here is derived from an EMBL/GenBank/DDBJ whole genome shotgun (WGS) entry which is preliminary data.</text>
</comment>
<evidence type="ECO:0000256" key="2">
    <source>
        <dbReference type="SAM" id="SignalP"/>
    </source>
</evidence>
<sequence>MPGTTPAPDTTKPLSSTERNRTMNAKLTTLTALVAVAAAFASPAFAQEATPDGFAAVTSTASRDAVRAEAVAALKAGTIERGEASVDHGVFVSVKTRAQVAAEAREALRLGVVGHGEGPAPLVMPAQAESIRLAGLEALSHTVAAR</sequence>
<keyword evidence="2" id="KW-0732">Signal</keyword>
<name>A0A437JWD2_9BURK</name>
<evidence type="ECO:0000313" key="4">
    <source>
        <dbReference type="Proteomes" id="UP000288178"/>
    </source>
</evidence>